<name>A0A5M3VXD9_9ACTN</name>
<dbReference type="InterPro" id="IPR013785">
    <property type="entry name" value="Aldolase_TIM"/>
</dbReference>
<dbReference type="SFLD" id="SFLDS00029">
    <property type="entry name" value="Radical_SAM"/>
    <property type="match status" value="1"/>
</dbReference>
<dbReference type="SFLD" id="SFLDG01067">
    <property type="entry name" value="SPASM/twitch_domain_containing"/>
    <property type="match status" value="1"/>
</dbReference>
<dbReference type="PROSITE" id="PS51918">
    <property type="entry name" value="RADICAL_SAM"/>
    <property type="match status" value="1"/>
</dbReference>
<evidence type="ECO:0000313" key="6">
    <source>
        <dbReference type="EMBL" id="GES01465.1"/>
    </source>
</evidence>
<dbReference type="InterPro" id="IPR023867">
    <property type="entry name" value="Sulphatase_maturase_rSAM"/>
</dbReference>
<dbReference type="CDD" id="cd01335">
    <property type="entry name" value="Radical_SAM"/>
    <property type="match status" value="1"/>
</dbReference>
<dbReference type="GO" id="GO:0016491">
    <property type="term" value="F:oxidoreductase activity"/>
    <property type="evidence" value="ECO:0007669"/>
    <property type="project" value="InterPro"/>
</dbReference>
<keyword evidence="4" id="KW-0411">Iron-sulfur</keyword>
<protein>
    <submittedName>
        <fullName evidence="6">Radical SAM protein</fullName>
    </submittedName>
</protein>
<gene>
    <name evidence="6" type="ORF">Acor_35290</name>
</gene>
<dbReference type="EMBL" id="BLAD01000051">
    <property type="protein sequence ID" value="GES01465.1"/>
    <property type="molecule type" value="Genomic_DNA"/>
</dbReference>
<reference evidence="6 7" key="1">
    <citation type="submission" date="2019-10" db="EMBL/GenBank/DDBJ databases">
        <title>Whole genome shotgun sequence of Acrocarpospora corrugata NBRC 13972.</title>
        <authorList>
            <person name="Ichikawa N."/>
            <person name="Kimura A."/>
            <person name="Kitahashi Y."/>
            <person name="Komaki H."/>
            <person name="Oguchi A."/>
        </authorList>
    </citation>
    <scope>NUCLEOTIDE SEQUENCE [LARGE SCALE GENOMIC DNA]</scope>
    <source>
        <strain evidence="6 7">NBRC 13972</strain>
    </source>
</reference>
<dbReference type="NCBIfam" id="TIGR04269">
    <property type="entry name" value="SAM_SPASM_FxsB"/>
    <property type="match status" value="1"/>
</dbReference>
<dbReference type="PANTHER" id="PTHR43273:SF8">
    <property type="entry name" value="RADICAL SAM DOMAIN PROTEIN"/>
    <property type="match status" value="1"/>
</dbReference>
<organism evidence="6 7">
    <name type="scientific">Acrocarpospora corrugata</name>
    <dbReference type="NCBI Taxonomy" id="35763"/>
    <lineage>
        <taxon>Bacteria</taxon>
        <taxon>Bacillati</taxon>
        <taxon>Actinomycetota</taxon>
        <taxon>Actinomycetes</taxon>
        <taxon>Streptosporangiales</taxon>
        <taxon>Streptosporangiaceae</taxon>
        <taxon>Acrocarpospora</taxon>
    </lineage>
</organism>
<dbReference type="Pfam" id="PF04055">
    <property type="entry name" value="Radical_SAM"/>
    <property type="match status" value="1"/>
</dbReference>
<dbReference type="SFLD" id="SFLDG01072">
    <property type="entry name" value="dehydrogenase_like"/>
    <property type="match status" value="1"/>
</dbReference>
<feature type="domain" description="Radical SAM core" evidence="5">
    <location>
        <begin position="22"/>
        <end position="255"/>
    </location>
</feature>
<accession>A0A5M3VXD9</accession>
<dbReference type="InterPro" id="IPR007197">
    <property type="entry name" value="rSAM"/>
</dbReference>
<keyword evidence="7" id="KW-1185">Reference proteome</keyword>
<keyword evidence="1" id="KW-0949">S-adenosyl-L-methionine</keyword>
<keyword evidence="3" id="KW-0408">Iron</keyword>
<evidence type="ECO:0000256" key="4">
    <source>
        <dbReference type="ARBA" id="ARBA00023014"/>
    </source>
</evidence>
<evidence type="ECO:0000256" key="3">
    <source>
        <dbReference type="ARBA" id="ARBA00023004"/>
    </source>
</evidence>
<dbReference type="Gene3D" id="3.20.20.70">
    <property type="entry name" value="Aldolase class I"/>
    <property type="match status" value="1"/>
</dbReference>
<evidence type="ECO:0000256" key="1">
    <source>
        <dbReference type="ARBA" id="ARBA00022691"/>
    </source>
</evidence>
<comment type="caution">
    <text evidence="6">The sequence shown here is derived from an EMBL/GenBank/DDBJ whole genome shotgun (WGS) entry which is preliminary data.</text>
</comment>
<dbReference type="InterPro" id="IPR026335">
    <property type="entry name" value="rSAM_SPASM_FxsB"/>
</dbReference>
<dbReference type="GO" id="GO:0046872">
    <property type="term" value="F:metal ion binding"/>
    <property type="evidence" value="ECO:0007669"/>
    <property type="project" value="UniProtKB-KW"/>
</dbReference>
<sequence>MGQPPFPASLDVGALLASGWKPYAFHQFILKIHSRCDLACRHCYVYEMADQGWRDQPRRMSESIVDRVALRIGEHVMAHELTEVDVILHGGEPLLAGPGFIAYAVRAIRRAMDTGSRVNVSIQTNGLRLDDTFLRLFDQLGIRVGVSLDGDAQAHDRHRLFRDGRGSHAQVVDSLRGLASGPYHHLFSGLLCTIDVRNDPVRTYEALLAFDPPAVDFLLPHGNWSTPPPFREADSAATPYADWLMAVFDRWYGPAETEVRLFTEILRLLTGRPSRSESIGLSPALMAVVETDGSIEQSDILKSAYHGAAATRLHVLSHPFDAALTLPSLVARQIGKGALSETCHKCEIVSVCGGGLYAHRYDDNAGFLNPSVYCPDLYRLIVHIAGALGADLARLRGRVAQIDWGSKSQLIRTPRAASTASGCPLPF</sequence>
<evidence type="ECO:0000313" key="7">
    <source>
        <dbReference type="Proteomes" id="UP000334990"/>
    </source>
</evidence>
<dbReference type="OrthoDB" id="9782387at2"/>
<dbReference type="AlphaFoldDB" id="A0A5M3VXD9"/>
<dbReference type="SUPFAM" id="SSF102114">
    <property type="entry name" value="Radical SAM enzymes"/>
    <property type="match status" value="1"/>
</dbReference>
<dbReference type="RefSeq" id="WP_155337752.1">
    <property type="nucleotide sequence ID" value="NZ_BAAABN010000042.1"/>
</dbReference>
<dbReference type="PANTHER" id="PTHR43273">
    <property type="entry name" value="ANAEROBIC SULFATASE-MATURATING ENZYME HOMOLOG ASLB-RELATED"/>
    <property type="match status" value="1"/>
</dbReference>
<dbReference type="GO" id="GO:0051536">
    <property type="term" value="F:iron-sulfur cluster binding"/>
    <property type="evidence" value="ECO:0007669"/>
    <property type="project" value="UniProtKB-KW"/>
</dbReference>
<proteinExistence type="predicted"/>
<keyword evidence="2" id="KW-0479">Metal-binding</keyword>
<dbReference type="SFLD" id="SFLDG01386">
    <property type="entry name" value="main_SPASM_domain-containing"/>
    <property type="match status" value="1"/>
</dbReference>
<evidence type="ECO:0000256" key="2">
    <source>
        <dbReference type="ARBA" id="ARBA00022723"/>
    </source>
</evidence>
<dbReference type="Proteomes" id="UP000334990">
    <property type="component" value="Unassembled WGS sequence"/>
</dbReference>
<evidence type="ECO:0000259" key="5">
    <source>
        <dbReference type="PROSITE" id="PS51918"/>
    </source>
</evidence>
<dbReference type="InterPro" id="IPR058240">
    <property type="entry name" value="rSAM_sf"/>
</dbReference>